<feature type="domain" description="DUF6604" evidence="2">
    <location>
        <begin position="10"/>
        <end position="288"/>
    </location>
</feature>
<name>A0A8X7T533_9BASI</name>
<dbReference type="Proteomes" id="UP000078113">
    <property type="component" value="Unassembled WGS sequence"/>
</dbReference>
<dbReference type="EMBL" id="LWDG02000151">
    <property type="protein sequence ID" value="KAE8268438.1"/>
    <property type="molecule type" value="Genomic_DNA"/>
</dbReference>
<reference evidence="3" key="1">
    <citation type="submission" date="2016-04" db="EMBL/GenBank/DDBJ databases">
        <authorList>
            <person name="Nguyen H.D."/>
            <person name="Samba Siva P."/>
            <person name="Cullis J."/>
            <person name="Levesque C.A."/>
            <person name="Hambleton S."/>
        </authorList>
    </citation>
    <scope>NUCLEOTIDE SEQUENCE</scope>
    <source>
        <strain evidence="3">DAOMC 236422</strain>
    </source>
</reference>
<dbReference type="InterPro" id="IPR046539">
    <property type="entry name" value="DUF6604"/>
</dbReference>
<reference evidence="3" key="2">
    <citation type="journal article" date="2019" name="IMA Fungus">
        <title>Genome sequencing and comparison of five Tilletia species to identify candidate genes for the detection of regulated species infecting wheat.</title>
        <authorList>
            <person name="Nguyen H.D.T."/>
            <person name="Sultana T."/>
            <person name="Kesanakurti P."/>
            <person name="Hambleton S."/>
        </authorList>
    </citation>
    <scope>NUCLEOTIDE SEQUENCE</scope>
    <source>
        <strain evidence="3">DAOMC 236422</strain>
    </source>
</reference>
<keyword evidence="4" id="KW-1185">Reference proteome</keyword>
<gene>
    <name evidence="3" type="ORF">A4X09_0g3908</name>
</gene>
<dbReference type="AlphaFoldDB" id="A0A8X7T533"/>
<comment type="caution">
    <text evidence="3">The sequence shown here is derived from an EMBL/GenBank/DDBJ whole genome shotgun (WGS) entry which is preliminary data.</text>
</comment>
<protein>
    <recommendedName>
        <fullName evidence="2">DUF6604 domain-containing protein</fullName>
    </recommendedName>
</protein>
<feature type="compositionally biased region" description="Low complexity" evidence="1">
    <location>
        <begin position="873"/>
        <end position="918"/>
    </location>
</feature>
<proteinExistence type="predicted"/>
<organism evidence="3 4">
    <name type="scientific">Tilletia walkeri</name>
    <dbReference type="NCBI Taxonomy" id="117179"/>
    <lineage>
        <taxon>Eukaryota</taxon>
        <taxon>Fungi</taxon>
        <taxon>Dikarya</taxon>
        <taxon>Basidiomycota</taxon>
        <taxon>Ustilaginomycotina</taxon>
        <taxon>Exobasidiomycetes</taxon>
        <taxon>Tilletiales</taxon>
        <taxon>Tilletiaceae</taxon>
        <taxon>Tilletia</taxon>
    </lineage>
</organism>
<sequence>MLAFKSNYAQYKYDTHEVSMFLARSAVEHGYPIDEFEVAAADADKAQGTPSKSAKSNAKKRAKKAALREIEAQQKQGASKTTTPIPKGNYGIRASQYVQLAQYVADHELEVPDHLLHRLYRCIKLRMRALQRFLPNPDWSTFTHEHFINVLREVGSILHQAKTRKAREDTKKGTAKGGSSSSSSVNRFASLEVLDKINEDYDDIIDEDPVSPTSNSAASDAKAQFNLKQSREEAVMSAMMFFSDLHDIRMYILNLWMEWYNKKATLVMAAVTSHVAMEMLRRPHDELMERILPLFEELREEYPSCDSALEILFIHLVNAACPQRPAIRALTPFSEVKFGDAPTQRAYEMLCIPAYQALKRVVQDSDQLPFKYLTDSFDEQIRPTSHPSRKWKQLEILIHELYAEYLYPIRVLAQAGGKVHPFVTDGDECAKTFHESLKAGIPTLYAAFCANIFVDINLMLGGHARTAQEQCHQSCAQMSSVLKQREASGDLLPHIMSKGAASTLWAQMMLFLKTFLHAYASQYDFISTMAFYSAAIRESVQGTPRMLMYRSPIACGTALFKLRLQYVEFGRIMMETWGLVTDVAHLHYLCKITSPPSTYPQWHDLEVLLHYHNAEALFGGKIPATPLDAHIGYMKLMGLPLNALQAIRRGDDKLPPIRLRSRRVEGIGEQNQKGTINNLLKDRTRLIALFKSKFLQTEEVTPVKIANFEDLLLDLATKEYDAARKLEAQAQVQGKASQEKVRRQFTTRNLLDRLRRSLVEEHFAVSFDYFSFLSQCVDMLKHVEVAVRDRLKEERDYYPEDEVERLGQLAMWITHEPAMVESVAIERKIPLETVWPKCPLLNKTKEAMTKVLSTGVGYAEMVKMGMVKPPPAQGQAQAPAAQSQPPSAQPQAPATQSQPPAKDTAAAAAAVGPSTATPENDLPSQMAELTVG</sequence>
<evidence type="ECO:0000313" key="3">
    <source>
        <dbReference type="EMBL" id="KAE8268438.1"/>
    </source>
</evidence>
<evidence type="ECO:0000259" key="2">
    <source>
        <dbReference type="Pfam" id="PF20253"/>
    </source>
</evidence>
<evidence type="ECO:0000256" key="1">
    <source>
        <dbReference type="SAM" id="MobiDB-lite"/>
    </source>
</evidence>
<dbReference type="PANTHER" id="PTHR38795">
    <property type="entry name" value="DUF6604 DOMAIN-CONTAINING PROTEIN"/>
    <property type="match status" value="1"/>
</dbReference>
<evidence type="ECO:0000313" key="4">
    <source>
        <dbReference type="Proteomes" id="UP000078113"/>
    </source>
</evidence>
<dbReference type="PANTHER" id="PTHR38795:SF1">
    <property type="entry name" value="DUF6604 DOMAIN-CONTAINING PROTEIN"/>
    <property type="match status" value="1"/>
</dbReference>
<feature type="region of interest" description="Disordered" evidence="1">
    <location>
        <begin position="869"/>
        <end position="932"/>
    </location>
</feature>
<dbReference type="Pfam" id="PF20253">
    <property type="entry name" value="DUF6604"/>
    <property type="match status" value="1"/>
</dbReference>
<accession>A0A8X7T533</accession>
<feature type="region of interest" description="Disordered" evidence="1">
    <location>
        <begin position="162"/>
        <end position="184"/>
    </location>
</feature>